<feature type="chain" id="PRO_5036931936" evidence="1">
    <location>
        <begin position="21"/>
        <end position="432"/>
    </location>
</feature>
<proteinExistence type="predicted"/>
<evidence type="ECO:0000313" key="4">
    <source>
        <dbReference type="Proteomes" id="UP000633219"/>
    </source>
</evidence>
<dbReference type="Gene3D" id="1.10.606.20">
    <property type="match status" value="1"/>
</dbReference>
<evidence type="ECO:0000313" key="3">
    <source>
        <dbReference type="EMBL" id="MBL0370466.1"/>
    </source>
</evidence>
<comment type="caution">
    <text evidence="3">The sequence shown here is derived from an EMBL/GenBank/DDBJ whole genome shotgun (WGS) entry which is preliminary data.</text>
</comment>
<dbReference type="CDD" id="cd03398">
    <property type="entry name" value="PAP2_haloperoxidase"/>
    <property type="match status" value="1"/>
</dbReference>
<gene>
    <name evidence="3" type="ORF">JJB09_00355</name>
</gene>
<dbReference type="Pfam" id="PF01569">
    <property type="entry name" value="PAP2"/>
    <property type="match status" value="1"/>
</dbReference>
<dbReference type="InterPro" id="IPR036938">
    <property type="entry name" value="PAP2/HPO_sf"/>
</dbReference>
<dbReference type="Proteomes" id="UP000633219">
    <property type="component" value="Unassembled WGS sequence"/>
</dbReference>
<evidence type="ECO:0000259" key="2">
    <source>
        <dbReference type="Pfam" id="PF01569"/>
    </source>
</evidence>
<protein>
    <submittedName>
        <fullName evidence="3">Vanadium-dependent haloperoxidase</fullName>
    </submittedName>
</protein>
<dbReference type="AlphaFoldDB" id="A0A936YLQ6"/>
<dbReference type="InterPro" id="IPR052559">
    <property type="entry name" value="V-haloperoxidase"/>
</dbReference>
<dbReference type="InterPro" id="IPR000326">
    <property type="entry name" value="PAP2/HPO"/>
</dbReference>
<feature type="domain" description="Phosphatidic acid phosphatase type 2/haloperoxidase" evidence="2">
    <location>
        <begin position="302"/>
        <end position="427"/>
    </location>
</feature>
<evidence type="ECO:0000256" key="1">
    <source>
        <dbReference type="SAM" id="SignalP"/>
    </source>
</evidence>
<keyword evidence="1" id="KW-0732">Signal</keyword>
<reference evidence="3" key="1">
    <citation type="submission" date="2021-01" db="EMBL/GenBank/DDBJ databases">
        <title>Rhizobium sp. strain KVB221 16S ribosomal RNA gene Genome sequencing and assembly.</title>
        <authorList>
            <person name="Kang M."/>
        </authorList>
    </citation>
    <scope>NUCLEOTIDE SEQUENCE</scope>
    <source>
        <strain evidence="3">KVB221</strain>
    </source>
</reference>
<accession>A0A936YLQ6</accession>
<dbReference type="SUPFAM" id="SSF48317">
    <property type="entry name" value="Acid phosphatase/Vanadium-dependent haloperoxidase"/>
    <property type="match status" value="1"/>
</dbReference>
<organism evidence="3 4">
    <name type="scientific">Rhizobium setariae</name>
    <dbReference type="NCBI Taxonomy" id="2801340"/>
    <lineage>
        <taxon>Bacteria</taxon>
        <taxon>Pseudomonadati</taxon>
        <taxon>Pseudomonadota</taxon>
        <taxon>Alphaproteobacteria</taxon>
        <taxon>Hyphomicrobiales</taxon>
        <taxon>Rhizobiaceae</taxon>
        <taxon>Rhizobium/Agrobacterium group</taxon>
        <taxon>Rhizobium</taxon>
    </lineage>
</organism>
<sequence>MAITLSLTFFLALGATTAQAGSLPPEKVLSNWYRLVLELVRHTPTYSPPVASRSFAYLGVTAFEATATGPGDLRSLAGQLNALTPAPQREAGKTYDEAVVLDAAIAFAAQNFFTHTGPTGQRALAAMSKKMRAKVADGLPDDVVARSEAHGKAVAEHILKWSETDGGAVVENMGFPLEYKLTPGPAHWVPTSKIAQQQTPLLPAWGKNRTFAMPDGATCGLPPPPEYSEDKNSAFYKEGLEVYETVNTLTPEQRAIARFWSDDPMLSPTPPGHWISIAMQVLDQEHAKVDKVVEVQARLGVTLADSFIGCWDAKFKYDLVRPITYIKRLMDPKWEALLITPPFPEYPSGHSTQSGAAAVVLADLFGENHAFVDATHEADGLIPRKFTSFWHAAEEAGISRLYGGIHYRSAIKLGLDQGKCIGAYTNKLKTRK</sequence>
<dbReference type="PANTHER" id="PTHR34599">
    <property type="entry name" value="PEROXIDASE-RELATED"/>
    <property type="match status" value="1"/>
</dbReference>
<keyword evidence="4" id="KW-1185">Reference proteome</keyword>
<feature type="signal peptide" evidence="1">
    <location>
        <begin position="1"/>
        <end position="20"/>
    </location>
</feature>
<dbReference type="EMBL" id="JAEQNC010000001">
    <property type="protein sequence ID" value="MBL0370466.1"/>
    <property type="molecule type" value="Genomic_DNA"/>
</dbReference>
<name>A0A936YLQ6_9HYPH</name>
<dbReference type="PANTHER" id="PTHR34599:SF1">
    <property type="entry name" value="PHOSPHATIDIC ACID PHOSPHATASE TYPE 2_HALOPEROXIDASE DOMAIN-CONTAINING PROTEIN"/>
    <property type="match status" value="1"/>
</dbReference>